<comment type="caution">
    <text evidence="1">The sequence shown here is derived from an EMBL/GenBank/DDBJ whole genome shotgun (WGS) entry which is preliminary data.</text>
</comment>
<keyword evidence="2" id="KW-1185">Reference proteome</keyword>
<dbReference type="EMBL" id="JAZHFS010000001">
    <property type="protein sequence ID" value="MEF2110892.1"/>
    <property type="molecule type" value="Genomic_DNA"/>
</dbReference>
<evidence type="ECO:0000313" key="2">
    <source>
        <dbReference type="Proteomes" id="UP001498469"/>
    </source>
</evidence>
<protein>
    <submittedName>
        <fullName evidence="1">Uncharacterized protein</fullName>
    </submittedName>
</protein>
<dbReference type="RefSeq" id="WP_216247519.1">
    <property type="nucleotide sequence ID" value="NZ_JAZHFS010000001.1"/>
</dbReference>
<evidence type="ECO:0000313" key="1">
    <source>
        <dbReference type="EMBL" id="MEF2110892.1"/>
    </source>
</evidence>
<gene>
    <name evidence="1" type="ORF">SJI18_01060</name>
</gene>
<dbReference type="Proteomes" id="UP001498469">
    <property type="component" value="Unassembled WGS sequence"/>
</dbReference>
<proteinExistence type="predicted"/>
<accession>A0ABU7UHM1</accession>
<reference evidence="1 2" key="1">
    <citation type="submission" date="2023-11" db="EMBL/GenBank/DDBJ databases">
        <title>Draft genome sequence of a psychrophilic Clostridium strain from permafrost water brine.</title>
        <authorList>
            <person name="Shcherbakova V.A."/>
            <person name="Trubitsyn V.E."/>
            <person name="Zakharyuk A.G."/>
        </authorList>
    </citation>
    <scope>NUCLEOTIDE SEQUENCE [LARGE SCALE GENOMIC DNA]</scope>
    <source>
        <strain evidence="1 2">14F</strain>
    </source>
</reference>
<organism evidence="1 2">
    <name type="scientific">Clostridium frigoriphilum</name>
    <dbReference type="NCBI Taxonomy" id="443253"/>
    <lineage>
        <taxon>Bacteria</taxon>
        <taxon>Bacillati</taxon>
        <taxon>Bacillota</taxon>
        <taxon>Clostridia</taxon>
        <taxon>Eubacteriales</taxon>
        <taxon>Clostridiaceae</taxon>
        <taxon>Clostridium</taxon>
    </lineage>
</organism>
<sequence>MKVKLLTYWKDENLECCCPLKNKCNKNHGCEELDFITDDSFNVNECMKHTSYNRVKSRMQQRR</sequence>
<name>A0ABU7UHM1_9CLOT</name>